<dbReference type="InterPro" id="IPR001680">
    <property type="entry name" value="WD40_rpt"/>
</dbReference>
<dbReference type="PANTHER" id="PTHR22889">
    <property type="entry name" value="WD REPEAT-CONTAINING PROTEIN 89"/>
    <property type="match status" value="1"/>
</dbReference>
<reference evidence="6 7" key="1">
    <citation type="submission" date="2017-06" db="EMBL/GenBank/DDBJ databases">
        <title>A platform for efficient transgenesis in Macrostomum lignano, a flatworm model organism for stem cell research.</title>
        <authorList>
            <person name="Berezikov E."/>
        </authorList>
    </citation>
    <scope>NUCLEOTIDE SEQUENCE [LARGE SCALE GENOMIC DNA]</scope>
    <source>
        <strain evidence="6">DV1</strain>
        <tissue evidence="6">Whole organism</tissue>
    </source>
</reference>
<keyword evidence="3" id="KW-0677">Repeat</keyword>
<dbReference type="Proteomes" id="UP000215902">
    <property type="component" value="Unassembled WGS sequence"/>
</dbReference>
<organism evidence="6 7">
    <name type="scientific">Macrostomum lignano</name>
    <dbReference type="NCBI Taxonomy" id="282301"/>
    <lineage>
        <taxon>Eukaryota</taxon>
        <taxon>Metazoa</taxon>
        <taxon>Spiralia</taxon>
        <taxon>Lophotrochozoa</taxon>
        <taxon>Platyhelminthes</taxon>
        <taxon>Rhabditophora</taxon>
        <taxon>Macrostomorpha</taxon>
        <taxon>Macrostomida</taxon>
        <taxon>Macrostomidae</taxon>
        <taxon>Macrostomum</taxon>
    </lineage>
</organism>
<accession>A0A267H891</accession>
<evidence type="ECO:0000256" key="2">
    <source>
        <dbReference type="ARBA" id="ARBA00022574"/>
    </source>
</evidence>
<dbReference type="AlphaFoldDB" id="A0A267H891"/>
<evidence type="ECO:0000313" key="7">
    <source>
        <dbReference type="Proteomes" id="UP000215902"/>
    </source>
</evidence>
<dbReference type="InterPro" id="IPR015943">
    <property type="entry name" value="WD40/YVTN_repeat-like_dom_sf"/>
</dbReference>
<dbReference type="InterPro" id="IPR036322">
    <property type="entry name" value="WD40_repeat_dom_sf"/>
</dbReference>
<feature type="non-terminal residue" evidence="6">
    <location>
        <position position="1"/>
    </location>
</feature>
<comment type="caution">
    <text evidence="6">The sequence shown here is derived from an EMBL/GenBank/DDBJ whole genome shotgun (WGS) entry which is preliminary data.</text>
</comment>
<dbReference type="STRING" id="282301.A0A267H891"/>
<name>A0A267H891_9PLAT</name>
<dbReference type="Gene3D" id="2.130.10.10">
    <property type="entry name" value="YVTN repeat-like/Quinoprotein amine dehydrogenase"/>
    <property type="match status" value="2"/>
</dbReference>
<evidence type="ECO:0000313" key="6">
    <source>
        <dbReference type="EMBL" id="PAA94495.1"/>
    </source>
</evidence>
<dbReference type="PROSITE" id="PS50294">
    <property type="entry name" value="WD_REPEATS_REGION"/>
    <property type="match status" value="1"/>
</dbReference>
<gene>
    <name evidence="6" type="ORF">BOX15_Mlig027579g2</name>
</gene>
<dbReference type="InterPro" id="IPR039328">
    <property type="entry name" value="WDR89"/>
</dbReference>
<dbReference type="OrthoDB" id="25131at2759"/>
<sequence>RATATTESGGNQPPSWKNLSLVNSASTASSSPQHSFVIQLASQPANLQPNSRLAVCSPSNQILLLDRRSLQPIDGQLLGSGHDSQIVDCRFSRAAWNELLTCASRWDDQLLLWDLRVNNNKGGSAAIVRFNSESGDCMSTADISCDGLLLCAGAELDSANQDARIVFWDRRFPTAPLGCYSDSHQDSLARVRFHPSRSRRLLTAGLDGLACSFDLTAECEDDALVFTYNAGCGIHGADWIAADSDLQLKPAQLAESVAYVLTGQEGYALFEAEELGDTLMELDRLPVLGGPTVHDDASEEADGGVTSRVADYIVGPLTSGHHLLVGRHSGRLGVLSLKQQTAPVWLSEDAVGHADTVRCCHWDSETNSLVTGSEDGMLCLWQQQTASGSLSAASRPAESFAKKERQKKRKQRRARMGPVSG</sequence>
<dbReference type="EMBL" id="NIVC01000010">
    <property type="protein sequence ID" value="PAA94495.1"/>
    <property type="molecule type" value="Genomic_DNA"/>
</dbReference>
<evidence type="ECO:0000256" key="5">
    <source>
        <dbReference type="SAM" id="MobiDB-lite"/>
    </source>
</evidence>
<dbReference type="PROSITE" id="PS50082">
    <property type="entry name" value="WD_REPEATS_2"/>
    <property type="match status" value="1"/>
</dbReference>
<feature type="compositionally biased region" description="Basic residues" evidence="5">
    <location>
        <begin position="404"/>
        <end position="415"/>
    </location>
</feature>
<feature type="region of interest" description="Disordered" evidence="5">
    <location>
        <begin position="388"/>
        <end position="421"/>
    </location>
</feature>
<dbReference type="SMART" id="SM00320">
    <property type="entry name" value="WD40"/>
    <property type="match status" value="3"/>
</dbReference>
<dbReference type="Pfam" id="PF00400">
    <property type="entry name" value="WD40"/>
    <property type="match status" value="1"/>
</dbReference>
<evidence type="ECO:0000256" key="4">
    <source>
        <dbReference type="PROSITE-ProRule" id="PRU00221"/>
    </source>
</evidence>
<keyword evidence="7" id="KW-1185">Reference proteome</keyword>
<proteinExistence type="predicted"/>
<dbReference type="PANTHER" id="PTHR22889:SF0">
    <property type="entry name" value="WD REPEAT-CONTAINING PROTEIN 89"/>
    <property type="match status" value="1"/>
</dbReference>
<feature type="repeat" description="WD" evidence="4">
    <location>
        <begin position="350"/>
        <end position="391"/>
    </location>
</feature>
<keyword evidence="2 4" id="KW-0853">WD repeat</keyword>
<dbReference type="SUPFAM" id="SSF50978">
    <property type="entry name" value="WD40 repeat-like"/>
    <property type="match status" value="1"/>
</dbReference>
<evidence type="ECO:0000256" key="1">
    <source>
        <dbReference type="ARBA" id="ARBA00021125"/>
    </source>
</evidence>
<evidence type="ECO:0000256" key="3">
    <source>
        <dbReference type="ARBA" id="ARBA00022737"/>
    </source>
</evidence>
<protein>
    <recommendedName>
        <fullName evidence="1">WD repeat-containing protein 89</fullName>
    </recommendedName>
</protein>